<evidence type="ECO:0000256" key="9">
    <source>
        <dbReference type="ARBA" id="ARBA00022989"/>
    </source>
</evidence>
<evidence type="ECO:0000256" key="3">
    <source>
        <dbReference type="ARBA" id="ARBA00007811"/>
    </source>
</evidence>
<keyword evidence="12 15" id="KW-0472">Membrane</keyword>
<dbReference type="EC" id="4.2.1.134" evidence="4 15"/>
<dbReference type="InterPro" id="IPR002123">
    <property type="entry name" value="Plipid/glycerol_acylTrfase"/>
</dbReference>
<dbReference type="InterPro" id="IPR008978">
    <property type="entry name" value="HSP20-like_chaperone"/>
</dbReference>
<comment type="caution">
    <text evidence="15">Lacks conserved residue(s) required for the propagation of feature annotation.</text>
</comment>
<comment type="pathway">
    <text evidence="2 15">Lipid metabolism; fatty acid biosynthesis.</text>
</comment>
<evidence type="ECO:0000256" key="11">
    <source>
        <dbReference type="ARBA" id="ARBA00023098"/>
    </source>
</evidence>
<dbReference type="InterPro" id="IPR032098">
    <property type="entry name" value="Acyltransf_C"/>
</dbReference>
<comment type="similarity">
    <text evidence="3 15">Belongs to the very long-chain fatty acids dehydratase HACD family.</text>
</comment>
<reference evidence="18" key="1">
    <citation type="submission" date="2022-11" db="UniProtKB">
        <authorList>
            <consortium name="WormBaseParasite"/>
        </authorList>
    </citation>
    <scope>IDENTIFICATION</scope>
</reference>
<evidence type="ECO:0000256" key="10">
    <source>
        <dbReference type="ARBA" id="ARBA00023054"/>
    </source>
</evidence>
<comment type="subcellular location">
    <subcellularLocation>
        <location evidence="1 15">Endoplasmic reticulum membrane</location>
        <topology evidence="1 15">Multi-pass membrane protein</topology>
    </subcellularLocation>
</comment>
<dbReference type="GO" id="GO:0102158">
    <property type="term" value="F:very-long-chain (3R)-3-hydroxyacyl-CoA dehydratase activity"/>
    <property type="evidence" value="ECO:0007669"/>
    <property type="project" value="UniProtKB-EC"/>
</dbReference>
<dbReference type="InterPro" id="IPR007052">
    <property type="entry name" value="CS_dom"/>
</dbReference>
<dbReference type="WBParaSite" id="Gr19_v10_g7490.t1">
    <property type="protein sequence ID" value="Gr19_v10_g7490.t1"/>
    <property type="gene ID" value="Gr19_v10_g7490"/>
</dbReference>
<feature type="transmembrane region" description="Helical" evidence="15">
    <location>
        <begin position="756"/>
        <end position="777"/>
    </location>
</feature>
<keyword evidence="5 15" id="KW-0444">Lipid biosynthesis</keyword>
<protein>
    <recommendedName>
        <fullName evidence="4 15">Very-long-chain (3R)-3-hydroxyacyl-CoA dehydratase</fullName>
        <ecNumber evidence="4 15">4.2.1.134</ecNumber>
    </recommendedName>
</protein>
<feature type="transmembrane region" description="Helical" evidence="15">
    <location>
        <begin position="55"/>
        <end position="82"/>
    </location>
</feature>
<dbReference type="GO" id="GO:0005789">
    <property type="term" value="C:endoplasmic reticulum membrane"/>
    <property type="evidence" value="ECO:0007669"/>
    <property type="project" value="UniProtKB-SubCell"/>
</dbReference>
<dbReference type="Gene3D" id="2.60.40.790">
    <property type="match status" value="1"/>
</dbReference>
<evidence type="ECO:0000256" key="8">
    <source>
        <dbReference type="ARBA" id="ARBA00022832"/>
    </source>
</evidence>
<keyword evidence="7 15" id="KW-0256">Endoplasmic reticulum</keyword>
<dbReference type="PANTHER" id="PTHR11035">
    <property type="entry name" value="VERY-LONG-CHAIN (3R)-3-HYDROXYACYL-COA DEHYDRATASE"/>
    <property type="match status" value="1"/>
</dbReference>
<feature type="transmembrane region" description="Helical" evidence="15">
    <location>
        <begin position="621"/>
        <end position="642"/>
    </location>
</feature>
<sequence>MIDKFDDRGAATAAASMNHHQETNPGNMHDDQNISGVLGLISAMLDLRRWMSLAIAFYFCSMNVIVVPVACLCTLGLFLLPLKLISMSLFNRLEHELCRLVNDAWMSAGKYCGLNIVEYGDDITRIANKRALCIVNHLGLLDHFCLMTSFHDKGSLAGKYMWVIFNIWQWNPVGAMWTAHGNFFVYGTGVGDAKRAEILKVFKRHLQKNYWKYNYGWVVMYPEGSRLFLIKKSEQRFCAKEGLVPFKHCTHPRVGAAHAVLQICGPKTEQEEDKSPPVEYIVDVTLGYHRGVVPQFARSLLGIWPFDESGNIAVYYRIHHVKKEWCEDADLFREWLYEQYRKKDQLLAHFYKTGKFLSNADDSNSAHLRGRTVDVSDLRCLLVQIVWLALFYFHFNMWIRPMQKKGPPVHWMQMLFITGHVLDTLSIVCSKCFQLAHWMDCLDKQQTLRPFVYWAQDSGHIYLKVDVKGGKDVDVLVLDGGRSVQFSSFGLPSNSQKECKYAFRLPLYDAVQESPEVTRVDALRVEFRLSKAAPAFWGNGILSRDAQKQAHHWLKFDFEKWTDDPDDQSAGEEANNGDKSAELKKNQYMERLMRELDLEQDKLVLSEQEIMQRVNMLFSSYLFLYNIGMFIFTFYILCSILANYVSTPRAEFLLGFWSANFRSLLIVTVLQSLDALHAFTRLTSAGYKASLIQVSGRLAMLMIINGCPPCWQWSPVFTLILAYLISEQFRYPYYALKTLGISLHVVTWLRYNMWLLLYPLGFFLEGLIMLGSVPFYYESGVYSLRLPNAFNFSYNFGLLLAFFTFTFFPFIGFTLIKHMLKQRKSKMEEMRREEAVKRSREKKKRH</sequence>
<dbReference type="GO" id="GO:0030148">
    <property type="term" value="P:sphingolipid biosynthetic process"/>
    <property type="evidence" value="ECO:0007669"/>
    <property type="project" value="TreeGrafter"/>
</dbReference>
<evidence type="ECO:0000256" key="4">
    <source>
        <dbReference type="ARBA" id="ARBA00013122"/>
    </source>
</evidence>
<dbReference type="PANTHER" id="PTHR11035:SF35">
    <property type="entry name" value="VERY-LONG-CHAIN (3R)-3-HYDROXYACYL-COA DEHYDRATASE"/>
    <property type="match status" value="1"/>
</dbReference>
<evidence type="ECO:0000256" key="13">
    <source>
        <dbReference type="ARBA" id="ARBA00023160"/>
    </source>
</evidence>
<evidence type="ECO:0000256" key="7">
    <source>
        <dbReference type="ARBA" id="ARBA00022824"/>
    </source>
</evidence>
<dbReference type="PROSITE" id="PS51203">
    <property type="entry name" value="CS"/>
    <property type="match status" value="1"/>
</dbReference>
<dbReference type="SUPFAM" id="SSF49764">
    <property type="entry name" value="HSP20-like chaperones"/>
    <property type="match status" value="1"/>
</dbReference>
<keyword evidence="8 15" id="KW-0276">Fatty acid metabolism</keyword>
<proteinExistence type="inferred from homology"/>
<evidence type="ECO:0000256" key="14">
    <source>
        <dbReference type="ARBA" id="ARBA00023239"/>
    </source>
</evidence>
<evidence type="ECO:0000256" key="5">
    <source>
        <dbReference type="ARBA" id="ARBA00022516"/>
    </source>
</evidence>
<accession>A0A914I6Z9</accession>
<keyword evidence="11 15" id="KW-0443">Lipid metabolism</keyword>
<dbReference type="GO" id="GO:0042761">
    <property type="term" value="P:very long-chain fatty acid biosynthetic process"/>
    <property type="evidence" value="ECO:0007669"/>
    <property type="project" value="TreeGrafter"/>
</dbReference>
<keyword evidence="6 15" id="KW-0812">Transmembrane</keyword>
<dbReference type="AlphaFoldDB" id="A0A914I6Z9"/>
<dbReference type="Pfam" id="PF16076">
    <property type="entry name" value="Acyltransf_C"/>
    <property type="match status" value="1"/>
</dbReference>
<dbReference type="GO" id="GO:0030497">
    <property type="term" value="P:fatty acid elongation"/>
    <property type="evidence" value="ECO:0007669"/>
    <property type="project" value="TreeGrafter"/>
</dbReference>
<evidence type="ECO:0000256" key="6">
    <source>
        <dbReference type="ARBA" id="ARBA00022692"/>
    </source>
</evidence>
<dbReference type="SUPFAM" id="SSF69593">
    <property type="entry name" value="Glycerol-3-phosphate (1)-acyltransferase"/>
    <property type="match status" value="1"/>
</dbReference>
<keyword evidence="17" id="KW-1185">Reference proteome</keyword>
<evidence type="ECO:0000256" key="1">
    <source>
        <dbReference type="ARBA" id="ARBA00004477"/>
    </source>
</evidence>
<evidence type="ECO:0000259" key="16">
    <source>
        <dbReference type="PROSITE" id="PS51203"/>
    </source>
</evidence>
<dbReference type="Pfam" id="PF04387">
    <property type="entry name" value="PTPLA"/>
    <property type="match status" value="1"/>
</dbReference>
<evidence type="ECO:0000256" key="2">
    <source>
        <dbReference type="ARBA" id="ARBA00005194"/>
    </source>
</evidence>
<comment type="catalytic activity">
    <reaction evidence="15">
        <text>a very-long-chain (3R)-3-hydroxyacyl-CoA = a very-long-chain (2E)-enoyl-CoA + H2O</text>
        <dbReference type="Rhea" id="RHEA:45812"/>
        <dbReference type="ChEBI" id="CHEBI:15377"/>
        <dbReference type="ChEBI" id="CHEBI:83728"/>
        <dbReference type="ChEBI" id="CHEBI:85440"/>
        <dbReference type="EC" id="4.2.1.134"/>
    </reaction>
</comment>
<dbReference type="GO" id="GO:0016746">
    <property type="term" value="F:acyltransferase activity"/>
    <property type="evidence" value="ECO:0007669"/>
    <property type="project" value="InterPro"/>
</dbReference>
<keyword evidence="9 15" id="KW-1133">Transmembrane helix</keyword>
<dbReference type="InterPro" id="IPR007482">
    <property type="entry name" value="Tyr_Pase-like_PTPLA"/>
</dbReference>
<evidence type="ECO:0000256" key="12">
    <source>
        <dbReference type="ARBA" id="ARBA00023136"/>
    </source>
</evidence>
<keyword evidence="13 15" id="KW-0275">Fatty acid biosynthesis</keyword>
<feature type="domain" description="CS" evidence="16">
    <location>
        <begin position="447"/>
        <end position="541"/>
    </location>
</feature>
<evidence type="ECO:0000313" key="17">
    <source>
        <dbReference type="Proteomes" id="UP000887572"/>
    </source>
</evidence>
<dbReference type="SMART" id="SM00563">
    <property type="entry name" value="PlsC"/>
    <property type="match status" value="1"/>
</dbReference>
<evidence type="ECO:0000313" key="18">
    <source>
        <dbReference type="WBParaSite" id="Gr19_v10_g7490.t1"/>
    </source>
</evidence>
<evidence type="ECO:0000256" key="15">
    <source>
        <dbReference type="RuleBase" id="RU363109"/>
    </source>
</evidence>
<feature type="transmembrane region" description="Helical" evidence="15">
    <location>
        <begin position="797"/>
        <end position="816"/>
    </location>
</feature>
<dbReference type="Proteomes" id="UP000887572">
    <property type="component" value="Unplaced"/>
</dbReference>
<dbReference type="CDD" id="cd07990">
    <property type="entry name" value="LPLAT_LCLAT1-like"/>
    <property type="match status" value="1"/>
</dbReference>
<name>A0A914I6Z9_GLORO</name>
<keyword evidence="10" id="KW-0175">Coiled coil</keyword>
<keyword evidence="14 15" id="KW-0456">Lyase</keyword>
<organism evidence="17 18">
    <name type="scientific">Globodera rostochiensis</name>
    <name type="common">Golden nematode worm</name>
    <name type="synonym">Heterodera rostochiensis</name>
    <dbReference type="NCBI Taxonomy" id="31243"/>
    <lineage>
        <taxon>Eukaryota</taxon>
        <taxon>Metazoa</taxon>
        <taxon>Ecdysozoa</taxon>
        <taxon>Nematoda</taxon>
        <taxon>Chromadorea</taxon>
        <taxon>Rhabditida</taxon>
        <taxon>Tylenchina</taxon>
        <taxon>Tylenchomorpha</taxon>
        <taxon>Tylenchoidea</taxon>
        <taxon>Heteroderidae</taxon>
        <taxon>Heteroderinae</taxon>
        <taxon>Globodera</taxon>
    </lineage>
</organism>
<comment type="function">
    <text evidence="15">Catalyzes the third of the four reactions of the long-chain fatty acids elongation cycle. This endoplasmic reticulum-bound enzymatic process, allows the addition of two carbons to the chain of long- and very long-chain fatty acids/VLCFAs per cycle. This enzyme catalyzes the dehydration of the 3-hydroxyacyl-CoA intermediate into trans-2,3-enoyl-CoA, within each cycle of fatty acid elongation. Thereby, it participates to the production of VLCFAs of different chain lengths that are involved in multiple biological processes as precursors of membrane lipids and lipid mediators.</text>
</comment>